<feature type="transmembrane region" description="Helical" evidence="2">
    <location>
        <begin position="102"/>
        <end position="123"/>
    </location>
</feature>
<evidence type="ECO:0000313" key="4">
    <source>
        <dbReference type="Proteomes" id="UP001165941"/>
    </source>
</evidence>
<organism evidence="3 4">
    <name type="scientific">Pontoporia blainvillei</name>
    <name type="common">Franciscana</name>
    <name type="synonym">Delphinus blainvillei</name>
    <dbReference type="NCBI Taxonomy" id="48723"/>
    <lineage>
        <taxon>Eukaryota</taxon>
        <taxon>Metazoa</taxon>
        <taxon>Chordata</taxon>
        <taxon>Craniata</taxon>
        <taxon>Vertebrata</taxon>
        <taxon>Euteleostomi</taxon>
        <taxon>Mammalia</taxon>
        <taxon>Eutheria</taxon>
        <taxon>Laurasiatheria</taxon>
        <taxon>Artiodactyla</taxon>
        <taxon>Whippomorpha</taxon>
        <taxon>Cetacea</taxon>
        <taxon>Odontoceti</taxon>
        <taxon>Pontoporiidae</taxon>
        <taxon>Pontoporia</taxon>
    </lineage>
</organism>
<dbReference type="EMBL" id="PGGH01053328">
    <property type="protein sequence ID" value="NIG58660.1"/>
    <property type="molecule type" value="Genomic_DNA"/>
</dbReference>
<dbReference type="Proteomes" id="UP001165941">
    <property type="component" value="Unassembled WGS sequence"/>
</dbReference>
<keyword evidence="2" id="KW-1133">Transmembrane helix</keyword>
<comment type="caution">
    <text evidence="3">The sequence shown here is derived from an EMBL/GenBank/DDBJ whole genome shotgun (WGS) entry which is preliminary data.</text>
</comment>
<keyword evidence="3" id="KW-0547">Nucleotide-binding</keyword>
<protein>
    <submittedName>
        <fullName evidence="3">Retinal-specific ATP-binding cassette transporter</fullName>
    </submittedName>
</protein>
<keyword evidence="4" id="KW-1185">Reference proteome</keyword>
<keyword evidence="2" id="KW-0472">Membrane</keyword>
<evidence type="ECO:0000256" key="1">
    <source>
        <dbReference type="SAM" id="MobiDB-lite"/>
    </source>
</evidence>
<proteinExistence type="predicted"/>
<accession>A0ABX0S5F8</accession>
<keyword evidence="2" id="KW-0812">Transmembrane</keyword>
<dbReference type="GO" id="GO:0005524">
    <property type="term" value="F:ATP binding"/>
    <property type="evidence" value="ECO:0007669"/>
    <property type="project" value="UniProtKB-KW"/>
</dbReference>
<keyword evidence="3" id="KW-0067">ATP-binding</keyword>
<gene>
    <name evidence="3" type="ORF">BU61_1613</name>
</gene>
<feature type="region of interest" description="Disordered" evidence="1">
    <location>
        <begin position="43"/>
        <end position="72"/>
    </location>
</feature>
<evidence type="ECO:0000313" key="3">
    <source>
        <dbReference type="EMBL" id="NIG58660.1"/>
    </source>
</evidence>
<sequence length="231" mass="25260">MAFFLILSSESEGACGCLWSHTLHGGTEQTRENISLRHPCLGSSRKARQTPQGSNGHPTEPAAPPEQDGHSRLNTGVQLALQHVQALLVKRFHHTVRSHKDFLAQIVLPATFVFLALMLSIIIPPFGEYPALTLHPWMYGQQHTFFSMDQPDSERLMVLADVLVNKPGFGNRCLKEEWLPCSTREKLTMLPECPEGAGGLPPPQVPPPPGAARALSLPVTTAIAPPEFLAN</sequence>
<name>A0ABX0S5F8_PONBL</name>
<reference evidence="3" key="1">
    <citation type="submission" date="2018-05" db="EMBL/GenBank/DDBJ databases">
        <authorList>
            <person name="Pedro S.L.S."/>
            <person name="Freitas R.C."/>
            <person name="Barreto A.S."/>
            <person name="Lima A.O.S."/>
        </authorList>
    </citation>
    <scope>NUCLEOTIDE SEQUENCE</scope>
    <source>
        <strain evidence="3">BP203</strain>
        <tissue evidence="3">Muscle</tissue>
    </source>
</reference>
<evidence type="ECO:0000256" key="2">
    <source>
        <dbReference type="SAM" id="Phobius"/>
    </source>
</evidence>